<dbReference type="EMBL" id="AP021876">
    <property type="protein sequence ID" value="BBO80979.1"/>
    <property type="molecule type" value="Genomic_DNA"/>
</dbReference>
<dbReference type="InterPro" id="IPR001753">
    <property type="entry name" value="Enoyl-CoA_hydra/iso"/>
</dbReference>
<dbReference type="PANTHER" id="PTHR11941:SF54">
    <property type="entry name" value="ENOYL-COA HYDRATASE, MITOCHONDRIAL"/>
    <property type="match status" value="1"/>
</dbReference>
<proteinExistence type="predicted"/>
<organism evidence="1 2">
    <name type="scientific">Desulfosarcina ovata subsp. sediminis</name>
    <dbReference type="NCBI Taxonomy" id="885957"/>
    <lineage>
        <taxon>Bacteria</taxon>
        <taxon>Pseudomonadati</taxon>
        <taxon>Thermodesulfobacteriota</taxon>
        <taxon>Desulfobacteria</taxon>
        <taxon>Desulfobacterales</taxon>
        <taxon>Desulfosarcinaceae</taxon>
        <taxon>Desulfosarcina</taxon>
    </lineage>
</organism>
<gene>
    <name evidence="1" type="ORF">DSCO28_15450</name>
</gene>
<accession>A0A5K7ZN28</accession>
<dbReference type="InterPro" id="IPR029045">
    <property type="entry name" value="ClpP/crotonase-like_dom_sf"/>
</dbReference>
<dbReference type="Pfam" id="PF00378">
    <property type="entry name" value="ECH_1"/>
    <property type="match status" value="1"/>
</dbReference>
<dbReference type="KEGG" id="dov:DSCO28_15450"/>
<name>A0A5K7ZN28_9BACT</name>
<dbReference type="PANTHER" id="PTHR11941">
    <property type="entry name" value="ENOYL-COA HYDRATASE-RELATED"/>
    <property type="match status" value="1"/>
</dbReference>
<dbReference type="RefSeq" id="WP_173179177.1">
    <property type="nucleotide sequence ID" value="NZ_AP021876.1"/>
</dbReference>
<reference evidence="1 2" key="1">
    <citation type="submission" date="2019-11" db="EMBL/GenBank/DDBJ databases">
        <title>Comparative genomics of hydrocarbon-degrading Desulfosarcina strains.</title>
        <authorList>
            <person name="Watanabe M."/>
            <person name="Kojima H."/>
            <person name="Fukui M."/>
        </authorList>
    </citation>
    <scope>NUCLEOTIDE SEQUENCE [LARGE SCALE GENOMIC DNA]</scope>
    <source>
        <strain evidence="1 2">28bB2T</strain>
    </source>
</reference>
<dbReference type="CDD" id="cd06558">
    <property type="entry name" value="crotonase-like"/>
    <property type="match status" value="1"/>
</dbReference>
<dbReference type="Proteomes" id="UP000425960">
    <property type="component" value="Chromosome"/>
</dbReference>
<protein>
    <submittedName>
        <fullName evidence="1">Crotonase</fullName>
    </submittedName>
</protein>
<dbReference type="AlphaFoldDB" id="A0A5K7ZN28"/>
<dbReference type="GO" id="GO:0006635">
    <property type="term" value="P:fatty acid beta-oxidation"/>
    <property type="evidence" value="ECO:0007669"/>
    <property type="project" value="TreeGrafter"/>
</dbReference>
<evidence type="ECO:0000313" key="1">
    <source>
        <dbReference type="EMBL" id="BBO80979.1"/>
    </source>
</evidence>
<sequence length="256" mass="27163">MATEFINVETADGICAITHTRPPANFLSIASMKEFISTIEAAEADAAVKVITIHGGGGKFFSAGVDVSDHTEELAQEMVDTFDKLLHCLMYGSKPKIAVVRGMALGGGCELIAFCDMVYATENATFGQPEINVGVFPAPAASIFPRLVGIKKSLELILTGDIISAREAKEIGLVNHVCAPEAIDDAVGKLTHNLCAKSAVVLQLTRKAILAAKDLDLASALSVTADIYANELMQTEDAAIGISAFLKQEKPVWKNK</sequence>
<dbReference type="Gene3D" id="3.90.226.10">
    <property type="entry name" value="2-enoyl-CoA Hydratase, Chain A, domain 1"/>
    <property type="match status" value="1"/>
</dbReference>
<dbReference type="SUPFAM" id="SSF52096">
    <property type="entry name" value="ClpP/crotonase"/>
    <property type="match status" value="1"/>
</dbReference>
<dbReference type="GO" id="GO:0003824">
    <property type="term" value="F:catalytic activity"/>
    <property type="evidence" value="ECO:0007669"/>
    <property type="project" value="UniProtKB-ARBA"/>
</dbReference>
<evidence type="ECO:0000313" key="2">
    <source>
        <dbReference type="Proteomes" id="UP000425960"/>
    </source>
</evidence>